<dbReference type="Proteomes" id="UP000013248">
    <property type="component" value="Unassembled WGS sequence"/>
</dbReference>
<dbReference type="STRING" id="1217705.F900_00720"/>
<organism evidence="1 2">
    <name type="scientific">Acinetobacter modestus</name>
    <dbReference type="NCBI Taxonomy" id="1776740"/>
    <lineage>
        <taxon>Bacteria</taxon>
        <taxon>Pseudomonadati</taxon>
        <taxon>Pseudomonadota</taxon>
        <taxon>Gammaproteobacteria</taxon>
        <taxon>Moraxellales</taxon>
        <taxon>Moraxellaceae</taxon>
        <taxon>Acinetobacter</taxon>
    </lineage>
</organism>
<protein>
    <submittedName>
        <fullName evidence="1">Uncharacterized protein</fullName>
    </submittedName>
</protein>
<evidence type="ECO:0000313" key="2">
    <source>
        <dbReference type="Proteomes" id="UP000013248"/>
    </source>
</evidence>
<sequence>MDRATCLKDTGNTYQAFVVPEKRSFQLHIIKKDSIRLVYYYGGNTTVRFWQEFTLQINPRTVNQEKYFDIDNLARLAEEESFTMPRGLTREQRREWAKRNLINK</sequence>
<dbReference type="EMBL" id="APRP01000011">
    <property type="protein sequence ID" value="ENX03626.1"/>
    <property type="molecule type" value="Genomic_DNA"/>
</dbReference>
<gene>
    <name evidence="1" type="ORF">F900_00720</name>
</gene>
<name>N9NDD9_9GAMM</name>
<dbReference type="AlphaFoldDB" id="N9NDD9"/>
<proteinExistence type="predicted"/>
<accession>N9NDD9</accession>
<reference evidence="1 2" key="1">
    <citation type="submission" date="2013-02" db="EMBL/GenBank/DDBJ databases">
        <title>The Genome Sequence of Acinetobacter sp. ANC 3862.</title>
        <authorList>
            <consortium name="The Broad Institute Genome Sequencing Platform"/>
            <consortium name="The Broad Institute Genome Sequencing Center for Infectious Disease"/>
            <person name="Cerqueira G."/>
            <person name="Feldgarden M."/>
            <person name="Courvalin P."/>
            <person name="Perichon B."/>
            <person name="Grillot-Courvalin C."/>
            <person name="Clermont D."/>
            <person name="Rocha E."/>
            <person name="Yoon E.-J."/>
            <person name="Nemec A."/>
            <person name="Walker B."/>
            <person name="Young S.K."/>
            <person name="Zeng Q."/>
            <person name="Gargeya S."/>
            <person name="Fitzgerald M."/>
            <person name="Haas B."/>
            <person name="Abouelleil A."/>
            <person name="Alvarado L."/>
            <person name="Arachchi H.M."/>
            <person name="Berlin A.M."/>
            <person name="Chapman S.B."/>
            <person name="Dewar J."/>
            <person name="Goldberg J."/>
            <person name="Griggs A."/>
            <person name="Gujja S."/>
            <person name="Hansen M."/>
            <person name="Howarth C."/>
            <person name="Imamovic A."/>
            <person name="Larimer J."/>
            <person name="McCowan C."/>
            <person name="Murphy C."/>
            <person name="Neiman D."/>
            <person name="Pearson M."/>
            <person name="Priest M."/>
            <person name="Roberts A."/>
            <person name="Saif S."/>
            <person name="Shea T."/>
            <person name="Sisk P."/>
            <person name="Sykes S."/>
            <person name="Wortman J."/>
            <person name="Nusbaum C."/>
            <person name="Birren B."/>
        </authorList>
    </citation>
    <scope>NUCLEOTIDE SEQUENCE [LARGE SCALE GENOMIC DNA]</scope>
    <source>
        <strain evidence="1 2">ANC 3862</strain>
    </source>
</reference>
<dbReference type="HOGENOM" id="CLU_2244118_0_0_6"/>
<comment type="caution">
    <text evidence="1">The sequence shown here is derived from an EMBL/GenBank/DDBJ whole genome shotgun (WGS) entry which is preliminary data.</text>
</comment>
<evidence type="ECO:0000313" key="1">
    <source>
        <dbReference type="EMBL" id="ENX03626.1"/>
    </source>
</evidence>